<dbReference type="Pfam" id="PF00023">
    <property type="entry name" value="Ank"/>
    <property type="match status" value="1"/>
</dbReference>
<feature type="repeat" description="ANK" evidence="3">
    <location>
        <begin position="309"/>
        <end position="341"/>
    </location>
</feature>
<dbReference type="AlphaFoldDB" id="A0A5N6U009"/>
<evidence type="ECO:0000313" key="4">
    <source>
        <dbReference type="EMBL" id="KAE8151915.1"/>
    </source>
</evidence>
<keyword evidence="2 3" id="KW-0040">ANK repeat</keyword>
<gene>
    <name evidence="4" type="ORF">BDV25DRAFT_83841</name>
</gene>
<organism evidence="4 5">
    <name type="scientific">Aspergillus avenaceus</name>
    <dbReference type="NCBI Taxonomy" id="36643"/>
    <lineage>
        <taxon>Eukaryota</taxon>
        <taxon>Fungi</taxon>
        <taxon>Dikarya</taxon>
        <taxon>Ascomycota</taxon>
        <taxon>Pezizomycotina</taxon>
        <taxon>Eurotiomycetes</taxon>
        <taxon>Eurotiomycetidae</taxon>
        <taxon>Eurotiales</taxon>
        <taxon>Aspergillaceae</taxon>
        <taxon>Aspergillus</taxon>
        <taxon>Aspergillus subgen. Circumdati</taxon>
    </lineage>
</organism>
<evidence type="ECO:0000256" key="1">
    <source>
        <dbReference type="ARBA" id="ARBA00022737"/>
    </source>
</evidence>
<accession>A0A5N6U009</accession>
<reference evidence="4 5" key="1">
    <citation type="submission" date="2019-04" db="EMBL/GenBank/DDBJ databases">
        <title>Friends and foes A comparative genomics study of 23 Aspergillus species from section Flavi.</title>
        <authorList>
            <consortium name="DOE Joint Genome Institute"/>
            <person name="Kjaerbolling I."/>
            <person name="Vesth T."/>
            <person name="Frisvad J.C."/>
            <person name="Nybo J.L."/>
            <person name="Theobald S."/>
            <person name="Kildgaard S."/>
            <person name="Isbrandt T."/>
            <person name="Kuo A."/>
            <person name="Sato A."/>
            <person name="Lyhne E.K."/>
            <person name="Kogle M.E."/>
            <person name="Wiebenga A."/>
            <person name="Kun R.S."/>
            <person name="Lubbers R.J."/>
            <person name="Makela M.R."/>
            <person name="Barry K."/>
            <person name="Chovatia M."/>
            <person name="Clum A."/>
            <person name="Daum C."/>
            <person name="Haridas S."/>
            <person name="He G."/>
            <person name="LaButti K."/>
            <person name="Lipzen A."/>
            <person name="Mondo S."/>
            <person name="Riley R."/>
            <person name="Salamov A."/>
            <person name="Simmons B.A."/>
            <person name="Magnuson J.K."/>
            <person name="Henrissat B."/>
            <person name="Mortensen U.H."/>
            <person name="Larsen T.O."/>
            <person name="Devries R.P."/>
            <person name="Grigoriev I.V."/>
            <person name="Machida M."/>
            <person name="Baker S.E."/>
            <person name="Andersen M.R."/>
        </authorList>
    </citation>
    <scope>NUCLEOTIDE SEQUENCE [LARGE SCALE GENOMIC DNA]</scope>
    <source>
        <strain evidence="4 5">IBT 18842</strain>
    </source>
</reference>
<dbReference type="EMBL" id="ML742062">
    <property type="protein sequence ID" value="KAE8151915.1"/>
    <property type="molecule type" value="Genomic_DNA"/>
</dbReference>
<feature type="repeat" description="ANK" evidence="3">
    <location>
        <begin position="372"/>
        <end position="404"/>
    </location>
</feature>
<dbReference type="PROSITE" id="PS50088">
    <property type="entry name" value="ANK_REPEAT"/>
    <property type="match status" value="6"/>
</dbReference>
<dbReference type="Proteomes" id="UP000325780">
    <property type="component" value="Unassembled WGS sequence"/>
</dbReference>
<dbReference type="PANTHER" id="PTHR24188:SF29">
    <property type="entry name" value="GH09064P"/>
    <property type="match status" value="1"/>
</dbReference>
<sequence length="431" mass="46965">MQLLHLPNELLQIITDNLIKEADINALMQVNRSFYDLLESRLYQVNIQYGESSALVWAAAQGHLEVAKRCLRANANVNTLGPLHASIDQSNLTACPSIAFPPSAVYTRSISATGCRWRSTPLMLAAARGHKDIVELLAEHGANFNFYVGDSNPILAAVGRGHTAVVKYLLTLDVDLSVGLDILGYTPLVLAAGEGHTEIVKVLMQHGIDPNDVSDGTPLIHAAREGRVEAARALLDGGANMHLDGNPVMLGAIDKNDPTMVNLLLDYGSYIECEDNFGQTPLSYAAEWGSWKAAEVLLRRGANIHALVGDMTPLSLAIKMDRVRMVELLLDNGAEPTIFGQPMLAKIAPAENLQMIRLLLERGQAPNCCDYRGRTPLFFATMKQNLEMMRLFLERGADPNIKSCGIELLTWAILGNHAAVVDMLLAYGASY</sequence>
<dbReference type="InterPro" id="IPR002110">
    <property type="entry name" value="Ankyrin_rpt"/>
</dbReference>
<dbReference type="PROSITE" id="PS50297">
    <property type="entry name" value="ANK_REP_REGION"/>
    <property type="match status" value="6"/>
</dbReference>
<evidence type="ECO:0000256" key="2">
    <source>
        <dbReference type="ARBA" id="ARBA00023043"/>
    </source>
</evidence>
<dbReference type="OrthoDB" id="341259at2759"/>
<proteinExistence type="predicted"/>
<dbReference type="Gene3D" id="1.25.40.20">
    <property type="entry name" value="Ankyrin repeat-containing domain"/>
    <property type="match status" value="3"/>
</dbReference>
<protein>
    <submittedName>
        <fullName evidence="4">Ankyrin repeat-containing domain protein</fullName>
    </submittedName>
</protein>
<dbReference type="SMART" id="SM00248">
    <property type="entry name" value="ANK"/>
    <property type="match status" value="11"/>
</dbReference>
<dbReference type="PANTHER" id="PTHR24188">
    <property type="entry name" value="ANKYRIN REPEAT PROTEIN"/>
    <property type="match status" value="1"/>
</dbReference>
<dbReference type="SUPFAM" id="SSF48403">
    <property type="entry name" value="Ankyrin repeat"/>
    <property type="match status" value="1"/>
</dbReference>
<evidence type="ECO:0000313" key="5">
    <source>
        <dbReference type="Proteomes" id="UP000325780"/>
    </source>
</evidence>
<dbReference type="Pfam" id="PF12796">
    <property type="entry name" value="Ank_2"/>
    <property type="match status" value="4"/>
</dbReference>
<feature type="repeat" description="ANK" evidence="3">
    <location>
        <begin position="214"/>
        <end position="246"/>
    </location>
</feature>
<name>A0A5N6U009_ASPAV</name>
<keyword evidence="1" id="KW-0677">Repeat</keyword>
<evidence type="ECO:0000256" key="3">
    <source>
        <dbReference type="PROSITE-ProRule" id="PRU00023"/>
    </source>
</evidence>
<keyword evidence="5" id="KW-1185">Reference proteome</keyword>
<dbReference type="InterPro" id="IPR036770">
    <property type="entry name" value="Ankyrin_rpt-contain_sf"/>
</dbReference>
<feature type="repeat" description="ANK" evidence="3">
    <location>
        <begin position="183"/>
        <end position="215"/>
    </location>
</feature>
<dbReference type="PRINTS" id="PR01415">
    <property type="entry name" value="ANKYRIN"/>
</dbReference>
<feature type="repeat" description="ANK" evidence="3">
    <location>
        <begin position="277"/>
        <end position="309"/>
    </location>
</feature>
<feature type="repeat" description="ANK" evidence="3">
    <location>
        <begin position="117"/>
        <end position="145"/>
    </location>
</feature>